<dbReference type="CDD" id="cd07726">
    <property type="entry name" value="ST1585-like_MBL-fold"/>
    <property type="match status" value="1"/>
</dbReference>
<evidence type="ECO:0000313" key="3">
    <source>
        <dbReference type="Proteomes" id="UP001041814"/>
    </source>
</evidence>
<dbReference type="SUPFAM" id="SSF56281">
    <property type="entry name" value="Metallo-hydrolase/oxidoreductase"/>
    <property type="match status" value="1"/>
</dbReference>
<keyword evidence="3" id="KW-1185">Reference proteome</keyword>
<name>A0ABS1E0B9_RUBGE</name>
<dbReference type="RefSeq" id="WP_200380026.1">
    <property type="nucleotide sequence ID" value="NZ_NRRU01000122.1"/>
</dbReference>
<evidence type="ECO:0000259" key="1">
    <source>
        <dbReference type="SMART" id="SM00849"/>
    </source>
</evidence>
<dbReference type="InterPro" id="IPR037482">
    <property type="entry name" value="ST1585_MBL-fold"/>
</dbReference>
<dbReference type="PANTHER" id="PTHR42951:SF22">
    <property type="entry name" value="METALLO BETA-LACTAMASE SUPERFAMILY LIPOPROTEIN"/>
    <property type="match status" value="1"/>
</dbReference>
<comment type="caution">
    <text evidence="2">The sequence shown here is derived from an EMBL/GenBank/DDBJ whole genome shotgun (WGS) entry which is preliminary data.</text>
</comment>
<dbReference type="EMBL" id="NRRU01000122">
    <property type="protein sequence ID" value="MBK1715454.1"/>
    <property type="molecule type" value="Genomic_DNA"/>
</dbReference>
<feature type="domain" description="Metallo-beta-lactamase" evidence="1">
    <location>
        <begin position="29"/>
        <end position="234"/>
    </location>
</feature>
<dbReference type="InterPro" id="IPR036866">
    <property type="entry name" value="RibonucZ/Hydroxyglut_hydro"/>
</dbReference>
<reference evidence="2" key="2">
    <citation type="journal article" date="2020" name="Microorganisms">
        <title>Osmotic Adaptation and Compatible Solute Biosynthesis of Phototrophic Bacteria as Revealed from Genome Analyses.</title>
        <authorList>
            <person name="Imhoff J.F."/>
            <person name="Rahn T."/>
            <person name="Kunzel S."/>
            <person name="Keller A."/>
            <person name="Neulinger S.C."/>
        </authorList>
    </citation>
    <scope>NUCLEOTIDE SEQUENCE</scope>
    <source>
        <strain evidence="2">IM 151</strain>
    </source>
</reference>
<organism evidence="2 3">
    <name type="scientific">Rubrivivax gelatinosus</name>
    <name type="common">Rhodocyclus gelatinosus</name>
    <name type="synonym">Rhodopseudomonas gelatinosa</name>
    <dbReference type="NCBI Taxonomy" id="28068"/>
    <lineage>
        <taxon>Bacteria</taxon>
        <taxon>Pseudomonadati</taxon>
        <taxon>Pseudomonadota</taxon>
        <taxon>Betaproteobacteria</taxon>
        <taxon>Burkholderiales</taxon>
        <taxon>Sphaerotilaceae</taxon>
        <taxon>Rubrivivax</taxon>
    </lineage>
</organism>
<protein>
    <submittedName>
        <fullName evidence="2">MBL fold metallo-hydrolase</fullName>
    </submittedName>
</protein>
<accession>A0ABS1E0B9</accession>
<evidence type="ECO:0000313" key="2">
    <source>
        <dbReference type="EMBL" id="MBK1715454.1"/>
    </source>
</evidence>
<dbReference type="SMART" id="SM00849">
    <property type="entry name" value="Lactamase_B"/>
    <property type="match status" value="1"/>
</dbReference>
<dbReference type="Gene3D" id="3.60.15.10">
    <property type="entry name" value="Ribonuclease Z/Hydroxyacylglutathione hydrolase-like"/>
    <property type="match status" value="1"/>
</dbReference>
<proteinExistence type="predicted"/>
<dbReference type="InterPro" id="IPR001279">
    <property type="entry name" value="Metallo-B-lactamas"/>
</dbReference>
<sequence>MTAPALPAFVEPCGHDIYAVDTGFHRPRFDAAYLVVDAGRAAIVDTGTNFSVPRLLEALAALGLARDAVDWVIPTHIHLDHAGGVGLLMQELPAARVMAHPRAARHLVDPSQIWAGASAVYGEAEMLRSYGTLLPVAAERVLTSTDGGRITLGGRELEFADTPGHARHHHCIWDERSRGWFTGDTFGLSYREFDSERGAWVMPTSTPVQFEPDALRASVQRLLARAPQAMYLTHYGRVGEVARLGALQLELLDGMVALGRRLAGSAERHAALCAGLSALLRDSLAAHGCHLPADDVDRLLALDVELNAQGMEVWLDREARPRGAQT</sequence>
<reference evidence="2" key="1">
    <citation type="submission" date="2017-08" db="EMBL/GenBank/DDBJ databases">
        <authorList>
            <person name="Imhoff J.F."/>
            <person name="Rahn T."/>
            <person name="Kuenzel S."/>
            <person name="Neulinger S.C."/>
        </authorList>
    </citation>
    <scope>NUCLEOTIDE SEQUENCE</scope>
    <source>
        <strain evidence="2">IM 151</strain>
    </source>
</reference>
<dbReference type="PANTHER" id="PTHR42951">
    <property type="entry name" value="METALLO-BETA-LACTAMASE DOMAIN-CONTAINING"/>
    <property type="match status" value="1"/>
</dbReference>
<gene>
    <name evidence="2" type="ORF">CKO43_22125</name>
</gene>
<dbReference type="Pfam" id="PF00753">
    <property type="entry name" value="Lactamase_B"/>
    <property type="match status" value="1"/>
</dbReference>
<dbReference type="InterPro" id="IPR050855">
    <property type="entry name" value="NDM-1-like"/>
</dbReference>
<dbReference type="Proteomes" id="UP001041814">
    <property type="component" value="Unassembled WGS sequence"/>
</dbReference>